<dbReference type="Proteomes" id="UP000682782">
    <property type="component" value="Chromosome"/>
</dbReference>
<sequence length="456" mass="48769">MKGVGIAVKNTFRGGVHPAGHKDLSRESRLRLFDPKGEMVFPLSMHIGKPAKPVVKKNDEVKVGQLLAEADGFVSAPIHSSCSGKVKAIEKRRVLGGGMAECIVIDNDGMFTPAEDYTQRTDASKLSNSDIIQRVQKAGIVGLGGAGFPTAVKLQPKNADAIEYVIANGAECEPYLTCNDQLMRIHSNEIAEGLELVLRLFPNAEGVICIEDNKPEAIEAMSRAVSDKPKISVRTMITKYPQGGERSLIQAVAGVDFPTSKLPADVGCVVQNVGTLYAIQRAVLYGEPLFSQCFTITGEAVAEPGNYMVRVGTSYAELLEAAGGVKEGMEIRKALSGGPMMGIAIGSLDIPIQKQNNGLTLLAEDPVEAAEAVMTSCLRCGRCTTVCPMGLTPQLMCDAAVAGDLERYEKKLYGMDCIQCGSCSFACPAKRPLTPTFKQAKAEILEKRKREGGAQK</sequence>
<protein>
    <submittedName>
        <fullName evidence="1">Electron transport complex subunit RsxC</fullName>
    </submittedName>
</protein>
<organism evidence="1 2">
    <name type="scientific">Aristaeella hokkaidonensis</name>
    <dbReference type="NCBI Taxonomy" id="3046382"/>
    <lineage>
        <taxon>Bacteria</taxon>
        <taxon>Bacillati</taxon>
        <taxon>Bacillota</taxon>
        <taxon>Clostridia</taxon>
        <taxon>Eubacteriales</taxon>
        <taxon>Aristaeellaceae</taxon>
        <taxon>Aristaeella</taxon>
    </lineage>
</organism>
<evidence type="ECO:0000313" key="1">
    <source>
        <dbReference type="EMBL" id="QUC67358.1"/>
    </source>
</evidence>
<keyword evidence="2" id="KW-1185">Reference proteome</keyword>
<evidence type="ECO:0000313" key="2">
    <source>
        <dbReference type="Proteomes" id="UP000682782"/>
    </source>
</evidence>
<gene>
    <name evidence="1" type="primary">rsxC</name>
    <name evidence="1" type="ORF">JYE49_01215</name>
</gene>
<accession>A0AC61NLI8</accession>
<name>A0AC61NLI8_9FIRM</name>
<dbReference type="EMBL" id="CP068393">
    <property type="protein sequence ID" value="QUC67358.1"/>
    <property type="molecule type" value="Genomic_DNA"/>
</dbReference>
<proteinExistence type="predicted"/>
<reference evidence="1" key="1">
    <citation type="submission" date="2021-01" db="EMBL/GenBank/DDBJ databases">
        <title>Complete genome sequence of Clostridiales bacterium R-7.</title>
        <authorList>
            <person name="Mahoney-Kurpe S.C."/>
            <person name="Palevich N."/>
            <person name="Koike S."/>
            <person name="Moon C.D."/>
            <person name="Attwood G.T."/>
        </authorList>
    </citation>
    <scope>NUCLEOTIDE SEQUENCE</scope>
    <source>
        <strain evidence="1">R-7</strain>
    </source>
</reference>